<protein>
    <submittedName>
        <fullName evidence="3">Gfo/Idh/MocA family oxidoreductase</fullName>
    </submittedName>
</protein>
<dbReference type="EMBL" id="JAAOMP010000030">
    <property type="protein sequence ID" value="MBU2759070.1"/>
    <property type="molecule type" value="Genomic_DNA"/>
</dbReference>
<evidence type="ECO:0000259" key="1">
    <source>
        <dbReference type="Pfam" id="PF01408"/>
    </source>
</evidence>
<sequence>MIDSVSSKITQTGPKQKIRILLVGCGLGGRKHLELLAYSTRSILAAVVAPLRDSNLACASEMNVPLFASMEEALDRVEIDAAIIASPNNFHAEQTMLCINKGVPVLVEKPLTTDLWSAAAICRESKTRNVPVLVGHHRAYNPLLLAAKEFMNSEKFGEFVAMQGSALFRKPEHYFKEGPWRTRIGGGPILINLIHEIGVIRFLCGPISAVSVLASNARRRFDVEDTAAISIRFNNGALGTFVLSDIAASNRSWELATGENPAYPHSSDATCYHFAGTKGSLDFPTLQARFYESNDTASWWNPFMTEVLSSTPFDPLKRQLAHFEDVVTKKTEPLVPATIGFENMQVLEAIQQAILTGETINLDNDAVDQRI</sequence>
<dbReference type="PANTHER" id="PTHR43377">
    <property type="entry name" value="BILIVERDIN REDUCTASE A"/>
    <property type="match status" value="1"/>
</dbReference>
<keyword evidence="4" id="KW-1185">Reference proteome</keyword>
<dbReference type="PANTHER" id="PTHR43377:SF8">
    <property type="entry name" value="BLR3664 PROTEIN"/>
    <property type="match status" value="1"/>
</dbReference>
<comment type="caution">
    <text evidence="3">The sequence shown here is derived from an EMBL/GenBank/DDBJ whole genome shotgun (WGS) entry which is preliminary data.</text>
</comment>
<dbReference type="Proteomes" id="UP000755654">
    <property type="component" value="Unassembled WGS sequence"/>
</dbReference>
<gene>
    <name evidence="3" type="ORF">HAP95_02595</name>
</gene>
<name>A0ABS5ZV71_9PROT</name>
<evidence type="ECO:0000313" key="4">
    <source>
        <dbReference type="Proteomes" id="UP000755654"/>
    </source>
</evidence>
<organism evidence="3 4">
    <name type="scientific">Acidithiobacillus sulfurivorans</name>
    <dbReference type="NCBI Taxonomy" id="1958756"/>
    <lineage>
        <taxon>Bacteria</taxon>
        <taxon>Pseudomonadati</taxon>
        <taxon>Pseudomonadota</taxon>
        <taxon>Acidithiobacillia</taxon>
        <taxon>Acidithiobacillales</taxon>
        <taxon>Acidithiobacillaceae</taxon>
        <taxon>Acidithiobacillus</taxon>
    </lineage>
</organism>
<accession>A0ABS5ZV71</accession>
<dbReference type="Pfam" id="PF01408">
    <property type="entry name" value="GFO_IDH_MocA"/>
    <property type="match status" value="1"/>
</dbReference>
<feature type="domain" description="GFO/IDH/MocA-like oxidoreductase" evidence="2">
    <location>
        <begin position="145"/>
        <end position="281"/>
    </location>
</feature>
<dbReference type="SUPFAM" id="SSF51735">
    <property type="entry name" value="NAD(P)-binding Rossmann-fold domains"/>
    <property type="match status" value="1"/>
</dbReference>
<dbReference type="Gene3D" id="3.30.360.10">
    <property type="entry name" value="Dihydrodipicolinate Reductase, domain 2"/>
    <property type="match status" value="1"/>
</dbReference>
<evidence type="ECO:0000259" key="2">
    <source>
        <dbReference type="Pfam" id="PF22725"/>
    </source>
</evidence>
<dbReference type="InterPro" id="IPR036291">
    <property type="entry name" value="NAD(P)-bd_dom_sf"/>
</dbReference>
<evidence type="ECO:0000313" key="3">
    <source>
        <dbReference type="EMBL" id="MBU2759070.1"/>
    </source>
</evidence>
<reference evidence="3 4" key="1">
    <citation type="journal article" date="2021" name="ISME J.">
        <title>Genomic evolution of the class Acidithiobacillia: deep-branching Proteobacteria living in extreme acidic conditions.</title>
        <authorList>
            <person name="Moya-Beltran A."/>
            <person name="Beard S."/>
            <person name="Rojas-Villalobos C."/>
            <person name="Issotta F."/>
            <person name="Gallardo Y."/>
            <person name="Ulloa R."/>
            <person name="Giaveno A."/>
            <person name="Degli Esposti M."/>
            <person name="Johnson D.B."/>
            <person name="Quatrini R."/>
        </authorList>
    </citation>
    <scope>NUCLEOTIDE SEQUENCE [LARGE SCALE GENOMIC DNA]</scope>
    <source>
        <strain evidence="3 4">RW2</strain>
    </source>
</reference>
<feature type="domain" description="Gfo/Idh/MocA-like oxidoreductase N-terminal" evidence="1">
    <location>
        <begin position="18"/>
        <end position="136"/>
    </location>
</feature>
<dbReference type="InterPro" id="IPR051450">
    <property type="entry name" value="Gfo/Idh/MocA_Oxidoreductases"/>
</dbReference>
<dbReference type="Pfam" id="PF22725">
    <property type="entry name" value="GFO_IDH_MocA_C3"/>
    <property type="match status" value="1"/>
</dbReference>
<proteinExistence type="predicted"/>
<dbReference type="RefSeq" id="WP_215882816.1">
    <property type="nucleotide sequence ID" value="NZ_JAAOMP010000030.1"/>
</dbReference>
<dbReference type="InterPro" id="IPR055170">
    <property type="entry name" value="GFO_IDH_MocA-like_dom"/>
</dbReference>
<dbReference type="SUPFAM" id="SSF55347">
    <property type="entry name" value="Glyceraldehyde-3-phosphate dehydrogenase-like, C-terminal domain"/>
    <property type="match status" value="1"/>
</dbReference>
<dbReference type="Gene3D" id="3.40.50.720">
    <property type="entry name" value="NAD(P)-binding Rossmann-like Domain"/>
    <property type="match status" value="1"/>
</dbReference>
<dbReference type="InterPro" id="IPR000683">
    <property type="entry name" value="Gfo/Idh/MocA-like_OxRdtase_N"/>
</dbReference>